<feature type="transmembrane region" description="Helical" evidence="6">
    <location>
        <begin position="28"/>
        <end position="54"/>
    </location>
</feature>
<feature type="transmembrane region" description="Helical" evidence="6">
    <location>
        <begin position="523"/>
        <end position="542"/>
    </location>
</feature>
<dbReference type="EMBL" id="JBGMDY010000004">
    <property type="protein sequence ID" value="KAL2338852.1"/>
    <property type="molecule type" value="Genomic_DNA"/>
</dbReference>
<accession>A0ABD1MTL3</accession>
<dbReference type="InterPro" id="IPR036259">
    <property type="entry name" value="MFS_trans_sf"/>
</dbReference>
<feature type="transmembrane region" description="Helical" evidence="6">
    <location>
        <begin position="325"/>
        <end position="342"/>
    </location>
</feature>
<comment type="subcellular location">
    <subcellularLocation>
        <location evidence="1">Membrane</location>
        <topology evidence="1">Multi-pass membrane protein</topology>
    </subcellularLocation>
</comment>
<organism evidence="7 8">
    <name type="scientific">Flemingia macrophylla</name>
    <dbReference type="NCBI Taxonomy" id="520843"/>
    <lineage>
        <taxon>Eukaryota</taxon>
        <taxon>Viridiplantae</taxon>
        <taxon>Streptophyta</taxon>
        <taxon>Embryophyta</taxon>
        <taxon>Tracheophyta</taxon>
        <taxon>Spermatophyta</taxon>
        <taxon>Magnoliopsida</taxon>
        <taxon>eudicotyledons</taxon>
        <taxon>Gunneridae</taxon>
        <taxon>Pentapetalae</taxon>
        <taxon>rosids</taxon>
        <taxon>fabids</taxon>
        <taxon>Fabales</taxon>
        <taxon>Fabaceae</taxon>
        <taxon>Papilionoideae</taxon>
        <taxon>50 kb inversion clade</taxon>
        <taxon>NPAAA clade</taxon>
        <taxon>indigoferoid/millettioid clade</taxon>
        <taxon>Phaseoleae</taxon>
        <taxon>Flemingia</taxon>
    </lineage>
</organism>
<keyword evidence="3 6" id="KW-0812">Transmembrane</keyword>
<keyword evidence="8" id="KW-1185">Reference proteome</keyword>
<gene>
    <name evidence="7" type="ORF">Fmac_013298</name>
</gene>
<feature type="transmembrane region" description="Helical" evidence="6">
    <location>
        <begin position="206"/>
        <end position="226"/>
    </location>
</feature>
<feature type="transmembrane region" description="Helical" evidence="6">
    <location>
        <begin position="97"/>
        <end position="115"/>
    </location>
</feature>
<dbReference type="AlphaFoldDB" id="A0ABD1MTL3"/>
<proteinExistence type="inferred from homology"/>
<dbReference type="PANTHER" id="PTHR11654">
    <property type="entry name" value="OLIGOPEPTIDE TRANSPORTER-RELATED"/>
    <property type="match status" value="1"/>
</dbReference>
<evidence type="ECO:0000256" key="5">
    <source>
        <dbReference type="ARBA" id="ARBA00023136"/>
    </source>
</evidence>
<evidence type="ECO:0000256" key="4">
    <source>
        <dbReference type="ARBA" id="ARBA00022989"/>
    </source>
</evidence>
<sequence>MDLKADANYKDVEFQVVKTPRQGGYRAAYFIFGMMLLDNIGFVANMASLVLYFYNVMHFDYSGSAITTTNLLGTVFLLTIVGGFISDTYMNRLNTCILFGLIQLLGYSLLVIQSHDIKLQPDPCLESRCVHGTKALLFYTSIYLLALGGGGIRGCVPALGADQFDENKPKERVQLASFFNWFLFSITVGACFGVTFVVYVSTEFKWYKGFLISLSCSAAGLVFILLGKRFYRTRVPGDSPLLRVLQVLVVSVKNWRVKVPVNSDELYELQSHKPSLKKKLIPHTNQFRVLDKAAVLPEGIEARAWKVCTVTQVEEVKILTRMMPILLSTIIMNTCLAQLQTFSIQQGTLMNTFIGKFNIPAASIPIIPLVFMTLLIPIYEFAFVPLVRRITGHPNGITELQRVGVGLVLSAISMVIAGVIEVKRKHEFNEHNEQISLFWLSFHYAIFGIADMFTLVGLLEFFYKEAPEGMRSLSTSFSFLSLSIGYFLSTAFVELINLVTGKISKSKKGWLEGRDLNQNHVQLFYWFLAILSLLNFLVYLLCAKWYKYHTHEGMLVKDSPPRIDQNLSIGFNEQEIPH</sequence>
<name>A0ABD1MTL3_9FABA</name>
<evidence type="ECO:0000256" key="6">
    <source>
        <dbReference type="SAM" id="Phobius"/>
    </source>
</evidence>
<evidence type="ECO:0000256" key="1">
    <source>
        <dbReference type="ARBA" id="ARBA00004141"/>
    </source>
</evidence>
<feature type="transmembrane region" description="Helical" evidence="6">
    <location>
        <begin position="403"/>
        <end position="422"/>
    </location>
</feature>
<feature type="transmembrane region" description="Helical" evidence="6">
    <location>
        <begin position="66"/>
        <end position="85"/>
    </location>
</feature>
<evidence type="ECO:0008006" key="9">
    <source>
        <dbReference type="Google" id="ProtNLM"/>
    </source>
</evidence>
<feature type="transmembrane region" description="Helical" evidence="6">
    <location>
        <begin position="442"/>
        <end position="463"/>
    </location>
</feature>
<dbReference type="Pfam" id="PF00854">
    <property type="entry name" value="PTR2"/>
    <property type="match status" value="1"/>
</dbReference>
<keyword evidence="4 6" id="KW-1133">Transmembrane helix</keyword>
<comment type="similarity">
    <text evidence="2">Belongs to the major facilitator superfamily. Proton-dependent oligopeptide transporter (POT/PTR) (TC 2.A.17) family.</text>
</comment>
<keyword evidence="5 6" id="KW-0472">Membrane</keyword>
<dbReference type="Gene3D" id="1.20.1250.20">
    <property type="entry name" value="MFS general substrate transporter like domains"/>
    <property type="match status" value="1"/>
</dbReference>
<feature type="transmembrane region" description="Helical" evidence="6">
    <location>
        <begin position="362"/>
        <end position="382"/>
    </location>
</feature>
<dbReference type="GO" id="GO:0016020">
    <property type="term" value="C:membrane"/>
    <property type="evidence" value="ECO:0007669"/>
    <property type="project" value="UniProtKB-SubCell"/>
</dbReference>
<dbReference type="SUPFAM" id="SSF103473">
    <property type="entry name" value="MFS general substrate transporter"/>
    <property type="match status" value="1"/>
</dbReference>
<feature type="transmembrane region" description="Helical" evidence="6">
    <location>
        <begin position="177"/>
        <end position="200"/>
    </location>
</feature>
<evidence type="ECO:0000256" key="2">
    <source>
        <dbReference type="ARBA" id="ARBA00005982"/>
    </source>
</evidence>
<feature type="transmembrane region" description="Helical" evidence="6">
    <location>
        <begin position="484"/>
        <end position="503"/>
    </location>
</feature>
<evidence type="ECO:0000256" key="3">
    <source>
        <dbReference type="ARBA" id="ARBA00022692"/>
    </source>
</evidence>
<dbReference type="InterPro" id="IPR000109">
    <property type="entry name" value="POT_fam"/>
</dbReference>
<evidence type="ECO:0000313" key="7">
    <source>
        <dbReference type="EMBL" id="KAL2338852.1"/>
    </source>
</evidence>
<feature type="transmembrane region" description="Helical" evidence="6">
    <location>
        <begin position="135"/>
        <end position="156"/>
    </location>
</feature>
<protein>
    <recommendedName>
        <fullName evidence="9">Protein NRT1/ PTR FAMILY 4.5-like</fullName>
    </recommendedName>
</protein>
<reference evidence="7 8" key="1">
    <citation type="submission" date="2024-08" db="EMBL/GenBank/DDBJ databases">
        <title>Insights into the chromosomal genome structure of Flemingia macrophylla.</title>
        <authorList>
            <person name="Ding Y."/>
            <person name="Zhao Y."/>
            <person name="Bi W."/>
            <person name="Wu M."/>
            <person name="Zhao G."/>
            <person name="Gong Y."/>
            <person name="Li W."/>
            <person name="Zhang P."/>
        </authorList>
    </citation>
    <scope>NUCLEOTIDE SEQUENCE [LARGE SCALE GENOMIC DNA]</scope>
    <source>
        <strain evidence="7">DYQJB</strain>
        <tissue evidence="7">Leaf</tissue>
    </source>
</reference>
<dbReference type="Proteomes" id="UP001603857">
    <property type="component" value="Unassembled WGS sequence"/>
</dbReference>
<evidence type="ECO:0000313" key="8">
    <source>
        <dbReference type="Proteomes" id="UP001603857"/>
    </source>
</evidence>
<comment type="caution">
    <text evidence="7">The sequence shown here is derived from an EMBL/GenBank/DDBJ whole genome shotgun (WGS) entry which is preliminary data.</text>
</comment>